<protein>
    <recommendedName>
        <fullName evidence="1">ABC-type uncharacterized transport system domain-containing protein</fullName>
    </recommendedName>
</protein>
<dbReference type="EMBL" id="JRVC01000009">
    <property type="protein sequence ID" value="KHS46493.1"/>
    <property type="molecule type" value="Genomic_DNA"/>
</dbReference>
<dbReference type="AlphaFoldDB" id="A0A0B8ZTP8"/>
<evidence type="ECO:0000259" key="1">
    <source>
        <dbReference type="Pfam" id="PF09822"/>
    </source>
</evidence>
<dbReference type="InterPro" id="IPR019196">
    <property type="entry name" value="ABC_transp_unknown"/>
</dbReference>
<reference evidence="2 3" key="1">
    <citation type="submission" date="2014-10" db="EMBL/GenBank/DDBJ databases">
        <title>Draft genome sequence of Novosphingobium subterraneum DSM 12447.</title>
        <authorList>
            <person name="Gan H.M."/>
            <person name="Gan H.Y."/>
            <person name="Savka M.A."/>
        </authorList>
    </citation>
    <scope>NUCLEOTIDE SEQUENCE [LARGE SCALE GENOMIC DNA]</scope>
    <source>
        <strain evidence="2 3">DSM 12447</strain>
    </source>
</reference>
<dbReference type="Pfam" id="PF09822">
    <property type="entry name" value="ABC_transp_aux"/>
    <property type="match status" value="1"/>
</dbReference>
<gene>
    <name evidence="2" type="ORF">NJ75_02084</name>
</gene>
<name>A0A0B8ZTP8_9SPHN</name>
<keyword evidence="3" id="KW-1185">Reference proteome</keyword>
<feature type="domain" description="ABC-type uncharacterised transport system" evidence="1">
    <location>
        <begin position="73"/>
        <end position="144"/>
    </location>
</feature>
<sequence>MLAAVVALAGWWAFSAERAPDRTVGLFTSLPIVWSEADDIKGMIDPPAAPHWARAVLESKGKVIALDTLLQLEQVDLLVVAQPRPLVPEENLALDAWVRAGGHLLMFVDPMLTQESAFALGDRRRPQDVALVSPILARWGLELQFDDGQPGGLRESAGEGLPINLAGAFKAIPGGHEADCAIARDGLIARCGIGQGQATLVADAALLEPEDDGDRRAVQLQRLLEGAMTR</sequence>
<dbReference type="PATRIC" id="fig|48936.3.peg.2091"/>
<comment type="caution">
    <text evidence="2">The sequence shown here is derived from an EMBL/GenBank/DDBJ whole genome shotgun (WGS) entry which is preliminary data.</text>
</comment>
<evidence type="ECO:0000313" key="2">
    <source>
        <dbReference type="EMBL" id="KHS46493.1"/>
    </source>
</evidence>
<organism evidence="2 3">
    <name type="scientific">Novosphingobium subterraneum</name>
    <dbReference type="NCBI Taxonomy" id="48936"/>
    <lineage>
        <taxon>Bacteria</taxon>
        <taxon>Pseudomonadati</taxon>
        <taxon>Pseudomonadota</taxon>
        <taxon>Alphaproteobacteria</taxon>
        <taxon>Sphingomonadales</taxon>
        <taxon>Sphingomonadaceae</taxon>
        <taxon>Novosphingobium</taxon>
    </lineage>
</organism>
<evidence type="ECO:0000313" key="3">
    <source>
        <dbReference type="Proteomes" id="UP000031338"/>
    </source>
</evidence>
<dbReference type="Proteomes" id="UP000031338">
    <property type="component" value="Unassembled WGS sequence"/>
</dbReference>
<accession>A0A0B8ZTP8</accession>
<proteinExistence type="predicted"/>
<dbReference type="STRING" id="48936.NJ75_02084"/>